<dbReference type="RefSeq" id="XP_044550018.1">
    <property type="nucleotide sequence ID" value="XM_044692673.1"/>
</dbReference>
<keyword evidence="2" id="KW-1133">Transmembrane helix</keyword>
<evidence type="ECO:0000256" key="1">
    <source>
        <dbReference type="SAM" id="MobiDB-lite"/>
    </source>
</evidence>
<accession>A0AA88GSG5</accession>
<dbReference type="EMBL" id="PYSW02000017">
    <property type="protein sequence ID" value="KAG2386025.1"/>
    <property type="molecule type" value="Genomic_DNA"/>
</dbReference>
<feature type="transmembrane region" description="Helical" evidence="2">
    <location>
        <begin position="157"/>
        <end position="179"/>
    </location>
</feature>
<sequence length="477" mass="53514">MSTKNLLGHLLMMIIFSSSLLISQFHNNNHCGLVSAASISKQQQQVLSPKTTSFFHNSLQNMKSFIFKPIISSHEQVAVIMSTTIDIFNSLDDSNSTHTKTISKDIRLQQLDPYPLSGISLGISVLFGLFFLGVLLFLIVFMMRTQVRNKMMKNQKIMLSLVMVLMIFECLGLLVRIIYDCISIHTVSKIVSHVEVTFGVEQAQIATQSMNSTVSAFDAGIPDANIIIMYLMGSFEVLTIIGNLCTISIIMTFVSFVFLKTVKLAGGSAFTPKQYQLLLWIVNGGGTFFASLIATCVVLVSMAYFVFKIRVIYDFQLPIFIVAYLIYVIQLLFQLVSFNIVSISVLKIIKQRSSQLNRKKSQTPLLKVIALQTGLTLCAFIQVVAMGCSAVMTEWVYMKLFYYFLNCLGILLFTTLILPLYHPLFMDTAKELKQLNTNNNEQQNSQSTTREQESSEMHLSPNGSKRKSLSVVELQSV</sequence>
<protein>
    <recommendedName>
        <fullName evidence="5">Transmembrane protein</fullName>
    </recommendedName>
</protein>
<feature type="compositionally biased region" description="Low complexity" evidence="1">
    <location>
        <begin position="438"/>
        <end position="449"/>
    </location>
</feature>
<keyword evidence="2" id="KW-0472">Membrane</keyword>
<dbReference type="GeneID" id="68095629"/>
<feature type="region of interest" description="Disordered" evidence="1">
    <location>
        <begin position="438"/>
        <end position="477"/>
    </location>
</feature>
<name>A0AA88GSG5_NAELO</name>
<comment type="caution">
    <text evidence="3">The sequence shown here is derived from an EMBL/GenBank/DDBJ whole genome shotgun (WGS) entry which is preliminary data.</text>
</comment>
<evidence type="ECO:0008006" key="5">
    <source>
        <dbReference type="Google" id="ProtNLM"/>
    </source>
</evidence>
<dbReference type="Proteomes" id="UP000816034">
    <property type="component" value="Unassembled WGS sequence"/>
</dbReference>
<gene>
    <name evidence="3" type="ORF">C9374_003174</name>
</gene>
<feature type="transmembrane region" description="Helical" evidence="2">
    <location>
        <begin position="7"/>
        <end position="25"/>
    </location>
</feature>
<evidence type="ECO:0000256" key="2">
    <source>
        <dbReference type="SAM" id="Phobius"/>
    </source>
</evidence>
<reference evidence="3 4" key="1">
    <citation type="journal article" date="2018" name="BMC Genomics">
        <title>The genome of Naegleria lovaniensis, the basis for a comparative approach to unravel pathogenicity factors of the human pathogenic amoeba N. fowleri.</title>
        <authorList>
            <person name="Liechti N."/>
            <person name="Schurch N."/>
            <person name="Bruggmann R."/>
            <person name="Wittwer M."/>
        </authorList>
    </citation>
    <scope>NUCLEOTIDE SEQUENCE [LARGE SCALE GENOMIC DNA]</scope>
    <source>
        <strain evidence="3 4">ATCC 30569</strain>
    </source>
</reference>
<feature type="transmembrane region" description="Helical" evidence="2">
    <location>
        <begin position="400"/>
        <end position="421"/>
    </location>
</feature>
<proteinExistence type="predicted"/>
<keyword evidence="4" id="KW-1185">Reference proteome</keyword>
<keyword evidence="2" id="KW-0812">Transmembrane</keyword>
<evidence type="ECO:0000313" key="3">
    <source>
        <dbReference type="EMBL" id="KAG2386025.1"/>
    </source>
</evidence>
<feature type="transmembrane region" description="Helical" evidence="2">
    <location>
        <begin position="237"/>
        <end position="259"/>
    </location>
</feature>
<organism evidence="3 4">
    <name type="scientific">Naegleria lovaniensis</name>
    <name type="common">Amoeba</name>
    <dbReference type="NCBI Taxonomy" id="51637"/>
    <lineage>
        <taxon>Eukaryota</taxon>
        <taxon>Discoba</taxon>
        <taxon>Heterolobosea</taxon>
        <taxon>Tetramitia</taxon>
        <taxon>Eutetramitia</taxon>
        <taxon>Vahlkampfiidae</taxon>
        <taxon>Naegleria</taxon>
    </lineage>
</organism>
<evidence type="ECO:0000313" key="4">
    <source>
        <dbReference type="Proteomes" id="UP000816034"/>
    </source>
</evidence>
<feature type="transmembrane region" description="Helical" evidence="2">
    <location>
        <begin position="280"/>
        <end position="307"/>
    </location>
</feature>
<feature type="transmembrane region" description="Helical" evidence="2">
    <location>
        <begin position="319"/>
        <end position="345"/>
    </location>
</feature>
<feature type="transmembrane region" description="Helical" evidence="2">
    <location>
        <begin position="119"/>
        <end position="145"/>
    </location>
</feature>
<dbReference type="AlphaFoldDB" id="A0AA88GSG5"/>
<feature type="transmembrane region" description="Helical" evidence="2">
    <location>
        <begin position="365"/>
        <end position="385"/>
    </location>
</feature>